<feature type="region of interest" description="Disordered" evidence="5">
    <location>
        <begin position="459"/>
        <end position="489"/>
    </location>
</feature>
<dbReference type="SUPFAM" id="SSF46689">
    <property type="entry name" value="Homeodomain-like"/>
    <property type="match status" value="1"/>
</dbReference>
<feature type="region of interest" description="Disordered" evidence="5">
    <location>
        <begin position="1"/>
        <end position="107"/>
    </location>
</feature>
<dbReference type="PANTHER" id="PTHR31314:SF164">
    <property type="entry name" value="HTH MYB-TYPE DOMAIN-CONTAINING PROTEIN"/>
    <property type="match status" value="1"/>
</dbReference>
<dbReference type="InterPro" id="IPR009057">
    <property type="entry name" value="Homeodomain-like_sf"/>
</dbReference>
<keyword evidence="4" id="KW-0539">Nucleus</keyword>
<dbReference type="FunFam" id="1.10.10.60:FF:000002">
    <property type="entry name" value="Myb family transcription factor"/>
    <property type="match status" value="1"/>
</dbReference>
<dbReference type="AlphaFoldDB" id="A0A1D1XLY8"/>
<reference evidence="7" key="1">
    <citation type="submission" date="2015-07" db="EMBL/GenBank/DDBJ databases">
        <title>Transcriptome Assembly of Anthurium amnicola.</title>
        <authorList>
            <person name="Suzuki J."/>
        </authorList>
    </citation>
    <scope>NUCLEOTIDE SEQUENCE</scope>
</reference>
<keyword evidence="1" id="KW-0805">Transcription regulation</keyword>
<dbReference type="Pfam" id="PF00249">
    <property type="entry name" value="Myb_DNA-binding"/>
    <property type="match status" value="1"/>
</dbReference>
<dbReference type="NCBIfam" id="TIGR01557">
    <property type="entry name" value="myb_SHAQKYF"/>
    <property type="match status" value="1"/>
</dbReference>
<evidence type="ECO:0000256" key="4">
    <source>
        <dbReference type="ARBA" id="ARBA00023242"/>
    </source>
</evidence>
<keyword evidence="2" id="KW-0238">DNA-binding</keyword>
<feature type="compositionally biased region" description="Low complexity" evidence="5">
    <location>
        <begin position="84"/>
        <end position="99"/>
    </location>
</feature>
<protein>
    <submittedName>
        <fullName evidence="7">Putative Myb family transcription factor At1g14600</fullName>
    </submittedName>
</protein>
<evidence type="ECO:0000259" key="6">
    <source>
        <dbReference type="PROSITE" id="PS51294"/>
    </source>
</evidence>
<dbReference type="InterPro" id="IPR001005">
    <property type="entry name" value="SANT/Myb"/>
</dbReference>
<evidence type="ECO:0000313" key="7">
    <source>
        <dbReference type="EMBL" id="JAT43406.1"/>
    </source>
</evidence>
<keyword evidence="3" id="KW-0804">Transcription</keyword>
<feature type="compositionally biased region" description="Polar residues" evidence="5">
    <location>
        <begin position="479"/>
        <end position="489"/>
    </location>
</feature>
<evidence type="ECO:0000256" key="2">
    <source>
        <dbReference type="ARBA" id="ARBA00023125"/>
    </source>
</evidence>
<organism evidence="7">
    <name type="scientific">Anthurium amnicola</name>
    <dbReference type="NCBI Taxonomy" id="1678845"/>
    <lineage>
        <taxon>Eukaryota</taxon>
        <taxon>Viridiplantae</taxon>
        <taxon>Streptophyta</taxon>
        <taxon>Embryophyta</taxon>
        <taxon>Tracheophyta</taxon>
        <taxon>Spermatophyta</taxon>
        <taxon>Magnoliopsida</taxon>
        <taxon>Liliopsida</taxon>
        <taxon>Araceae</taxon>
        <taxon>Pothoideae</taxon>
        <taxon>Potheae</taxon>
        <taxon>Anthurium</taxon>
    </lineage>
</organism>
<evidence type="ECO:0000256" key="3">
    <source>
        <dbReference type="ARBA" id="ARBA00023163"/>
    </source>
</evidence>
<sequence>MNVEMGSGEAAGGKEVVEIDDEEGEKSEKSHGGSNSGGSSRSLAPPSKKRPALDLNEDAAEGGGEEEEEEDGESTTEVAGGGSYSNNSSTNNNNTTPTEGSGGERTASVRQYNRSKMPRLRWTPDLHMSFVHAVDRLGGQARATPKLVLQMMNVRGLSIAHVKSHLQMYRSKKLDDSGQEKSAISSVVTPVEHSHMQRGDVFYPRTGACQPFRMDSSDGSGLFGARSRLELDGRLYGLLHRPLPHQAFDLKNCNLSRHQEWAFNQHMASRVSSSTDHGPAKGLIHNMVYRKDGKPSTSHLFDVRDAVTGGGSSAINPPHQLLEHRRPHAAGDNFDWVLGTISHPNAKGVPLDSACNDAAFRGWNCLNRHYYSSLKGDAKQFHANPRDPLVPTDSPESEFVSPFRLELQKQMEINRPKLTRPVNILGRRENGDPEMKKMKMMMMNRERGWLPNLQLSLSPGSAVDPKSGVDAEEEADSGLSLSLSPTMPTRQPLSLETLKDIPKPSMPFRQTGSSNRAALGLSTLDLTMSIGALE</sequence>
<accession>A0A1D1XLY8</accession>
<dbReference type="Gene3D" id="1.10.10.60">
    <property type="entry name" value="Homeodomain-like"/>
    <property type="match status" value="1"/>
</dbReference>
<dbReference type="PANTHER" id="PTHR31314">
    <property type="entry name" value="MYB FAMILY TRANSCRIPTION FACTOR PHL7-LIKE"/>
    <property type="match status" value="1"/>
</dbReference>
<feature type="compositionally biased region" description="Acidic residues" evidence="5">
    <location>
        <begin position="55"/>
        <end position="74"/>
    </location>
</feature>
<name>A0A1D1XLY8_9ARAE</name>
<dbReference type="EMBL" id="GDJX01024530">
    <property type="protein sequence ID" value="JAT43406.1"/>
    <property type="molecule type" value="Transcribed_RNA"/>
</dbReference>
<dbReference type="InterPro" id="IPR046955">
    <property type="entry name" value="PHR1-like"/>
</dbReference>
<gene>
    <name evidence="7" type="primary">At1g14600_5</name>
    <name evidence="7" type="ORF">g.47729</name>
</gene>
<evidence type="ECO:0000256" key="1">
    <source>
        <dbReference type="ARBA" id="ARBA00023015"/>
    </source>
</evidence>
<dbReference type="GO" id="GO:0003700">
    <property type="term" value="F:DNA-binding transcription factor activity"/>
    <property type="evidence" value="ECO:0007669"/>
    <property type="project" value="InterPro"/>
</dbReference>
<dbReference type="InterPro" id="IPR006447">
    <property type="entry name" value="Myb_dom_plants"/>
</dbReference>
<feature type="domain" description="HTH myb-type" evidence="6">
    <location>
        <begin position="114"/>
        <end position="174"/>
    </location>
</feature>
<evidence type="ECO:0000256" key="5">
    <source>
        <dbReference type="SAM" id="MobiDB-lite"/>
    </source>
</evidence>
<proteinExistence type="predicted"/>
<dbReference type="InterPro" id="IPR017930">
    <property type="entry name" value="Myb_dom"/>
</dbReference>
<dbReference type="GO" id="GO:0003677">
    <property type="term" value="F:DNA binding"/>
    <property type="evidence" value="ECO:0007669"/>
    <property type="project" value="UniProtKB-KW"/>
</dbReference>
<dbReference type="PROSITE" id="PS51294">
    <property type="entry name" value="HTH_MYB"/>
    <property type="match status" value="1"/>
</dbReference>